<dbReference type="Gramene" id="EFJ37761">
    <property type="protein sequence ID" value="EFJ37761"/>
    <property type="gene ID" value="SELMODRAFT_402330"/>
</dbReference>
<evidence type="ECO:0008006" key="9">
    <source>
        <dbReference type="Google" id="ProtNLM"/>
    </source>
</evidence>
<evidence type="ECO:0000256" key="3">
    <source>
        <dbReference type="ARBA" id="ARBA00022840"/>
    </source>
</evidence>
<feature type="transmembrane region" description="Helical" evidence="6">
    <location>
        <begin position="12"/>
        <end position="39"/>
    </location>
</feature>
<evidence type="ECO:0000256" key="2">
    <source>
        <dbReference type="ARBA" id="ARBA00022741"/>
    </source>
</evidence>
<dbReference type="eggNOG" id="KOG0054">
    <property type="taxonomic scope" value="Eukaryota"/>
</dbReference>
<sequence>MAVDFQRVLDFLVALALLILYQTVGVAAIVVATLASVAINTPFSSLQDKYKDKIMEAKGARLRATTECLKSMRILKIPLITGKGLSALATFGVLQEALTTLPNCISTLSRTRVSLDRLSKFLHEPELQADAVSRTNDQDPTVILVEAADITEWMSKRDDSFGLRNGWSPVQVRTWARLLGTMIENNVCFGSPMNRSKYYRVLEMCQLKRDLEILPFGDRREGHHFERRPEAKDATCSCTVSGC</sequence>
<evidence type="ECO:0000313" key="8">
    <source>
        <dbReference type="Proteomes" id="UP000001514"/>
    </source>
</evidence>
<keyword evidence="1 6" id="KW-0812">Transmembrane</keyword>
<keyword evidence="5 6" id="KW-0472">Membrane</keyword>
<evidence type="ECO:0000256" key="5">
    <source>
        <dbReference type="ARBA" id="ARBA00023136"/>
    </source>
</evidence>
<protein>
    <recommendedName>
        <fullName evidence="9">ABC transmembrane type-1 domain-containing protein</fullName>
    </recommendedName>
</protein>
<gene>
    <name evidence="7" type="ORF">SELMODRAFT_402330</name>
</gene>
<evidence type="ECO:0000313" key="7">
    <source>
        <dbReference type="EMBL" id="EFJ37761.1"/>
    </source>
</evidence>
<dbReference type="InterPro" id="IPR050173">
    <property type="entry name" value="ABC_transporter_C-like"/>
</dbReference>
<dbReference type="Gene3D" id="1.20.1560.10">
    <property type="entry name" value="ABC transporter type 1, transmembrane domain"/>
    <property type="match status" value="1"/>
</dbReference>
<dbReference type="GO" id="GO:0005524">
    <property type="term" value="F:ATP binding"/>
    <property type="evidence" value="ECO:0007669"/>
    <property type="project" value="UniProtKB-KW"/>
</dbReference>
<dbReference type="InParanoid" id="D8QQA8"/>
<evidence type="ECO:0000256" key="1">
    <source>
        <dbReference type="ARBA" id="ARBA00022692"/>
    </source>
</evidence>
<organism evidence="8">
    <name type="scientific">Selaginella moellendorffii</name>
    <name type="common">Spikemoss</name>
    <dbReference type="NCBI Taxonomy" id="88036"/>
    <lineage>
        <taxon>Eukaryota</taxon>
        <taxon>Viridiplantae</taxon>
        <taxon>Streptophyta</taxon>
        <taxon>Embryophyta</taxon>
        <taxon>Tracheophyta</taxon>
        <taxon>Lycopodiopsida</taxon>
        <taxon>Selaginellales</taxon>
        <taxon>Selaginellaceae</taxon>
        <taxon>Selaginella</taxon>
    </lineage>
</organism>
<dbReference type="KEGG" id="smo:SELMODRAFT_402330"/>
<dbReference type="HOGENOM" id="CLU_1144214_0_0_1"/>
<keyword evidence="8" id="KW-1185">Reference proteome</keyword>
<dbReference type="EMBL" id="GL377565">
    <property type="protein sequence ID" value="EFJ37761.1"/>
    <property type="molecule type" value="Genomic_DNA"/>
</dbReference>
<dbReference type="GO" id="GO:0016020">
    <property type="term" value="C:membrane"/>
    <property type="evidence" value="ECO:0007669"/>
    <property type="project" value="InterPro"/>
</dbReference>
<keyword evidence="2" id="KW-0547">Nucleotide-binding</keyword>
<dbReference type="AlphaFoldDB" id="D8QQA8"/>
<keyword evidence="3" id="KW-0067">ATP-binding</keyword>
<dbReference type="InterPro" id="IPR036640">
    <property type="entry name" value="ABC1_TM_sf"/>
</dbReference>
<dbReference type="PANTHER" id="PTHR24223:SF189">
    <property type="entry name" value="ABC TRANSPORTER C FAMILY MEMBER 5"/>
    <property type="match status" value="1"/>
</dbReference>
<proteinExistence type="predicted"/>
<keyword evidence="4 6" id="KW-1133">Transmembrane helix</keyword>
<evidence type="ECO:0000256" key="4">
    <source>
        <dbReference type="ARBA" id="ARBA00022989"/>
    </source>
</evidence>
<name>D8QQA8_SELML</name>
<reference evidence="7 8" key="1">
    <citation type="journal article" date="2011" name="Science">
        <title>The Selaginella genome identifies genetic changes associated with the evolution of vascular plants.</title>
        <authorList>
            <person name="Banks J.A."/>
            <person name="Nishiyama T."/>
            <person name="Hasebe M."/>
            <person name="Bowman J.L."/>
            <person name="Gribskov M."/>
            <person name="dePamphilis C."/>
            <person name="Albert V.A."/>
            <person name="Aono N."/>
            <person name="Aoyama T."/>
            <person name="Ambrose B.A."/>
            <person name="Ashton N.W."/>
            <person name="Axtell M.J."/>
            <person name="Barker E."/>
            <person name="Barker M.S."/>
            <person name="Bennetzen J.L."/>
            <person name="Bonawitz N.D."/>
            <person name="Chapple C."/>
            <person name="Cheng C."/>
            <person name="Correa L.G."/>
            <person name="Dacre M."/>
            <person name="DeBarry J."/>
            <person name="Dreyer I."/>
            <person name="Elias M."/>
            <person name="Engstrom E.M."/>
            <person name="Estelle M."/>
            <person name="Feng L."/>
            <person name="Finet C."/>
            <person name="Floyd S.K."/>
            <person name="Frommer W.B."/>
            <person name="Fujita T."/>
            <person name="Gramzow L."/>
            <person name="Gutensohn M."/>
            <person name="Harholt J."/>
            <person name="Hattori M."/>
            <person name="Heyl A."/>
            <person name="Hirai T."/>
            <person name="Hiwatashi Y."/>
            <person name="Ishikawa M."/>
            <person name="Iwata M."/>
            <person name="Karol K.G."/>
            <person name="Koehler B."/>
            <person name="Kolukisaoglu U."/>
            <person name="Kubo M."/>
            <person name="Kurata T."/>
            <person name="Lalonde S."/>
            <person name="Li K."/>
            <person name="Li Y."/>
            <person name="Litt A."/>
            <person name="Lyons E."/>
            <person name="Manning G."/>
            <person name="Maruyama T."/>
            <person name="Michael T.P."/>
            <person name="Mikami K."/>
            <person name="Miyazaki S."/>
            <person name="Morinaga S."/>
            <person name="Murata T."/>
            <person name="Mueller-Roeber B."/>
            <person name="Nelson D.R."/>
            <person name="Obara M."/>
            <person name="Oguri Y."/>
            <person name="Olmstead R.G."/>
            <person name="Onodera N."/>
            <person name="Petersen B.L."/>
            <person name="Pils B."/>
            <person name="Prigge M."/>
            <person name="Rensing S.A."/>
            <person name="Riano-Pachon D.M."/>
            <person name="Roberts A.W."/>
            <person name="Sato Y."/>
            <person name="Scheller H.V."/>
            <person name="Schulz B."/>
            <person name="Schulz C."/>
            <person name="Shakirov E.V."/>
            <person name="Shibagaki N."/>
            <person name="Shinohara N."/>
            <person name="Shippen D.E."/>
            <person name="Soerensen I."/>
            <person name="Sotooka R."/>
            <person name="Sugimoto N."/>
            <person name="Sugita M."/>
            <person name="Sumikawa N."/>
            <person name="Tanurdzic M."/>
            <person name="Theissen G."/>
            <person name="Ulvskov P."/>
            <person name="Wakazuki S."/>
            <person name="Weng J.K."/>
            <person name="Willats W.W."/>
            <person name="Wipf D."/>
            <person name="Wolf P.G."/>
            <person name="Yang L."/>
            <person name="Zimmer A.D."/>
            <person name="Zhu Q."/>
            <person name="Mitros T."/>
            <person name="Hellsten U."/>
            <person name="Loque D."/>
            <person name="Otillar R."/>
            <person name="Salamov A."/>
            <person name="Schmutz J."/>
            <person name="Shapiro H."/>
            <person name="Lindquist E."/>
            <person name="Lucas S."/>
            <person name="Rokhsar D."/>
            <person name="Grigoriev I.V."/>
        </authorList>
    </citation>
    <scope>NUCLEOTIDE SEQUENCE [LARGE SCALE GENOMIC DNA]</scope>
</reference>
<accession>D8QQA8</accession>
<evidence type="ECO:0000256" key="6">
    <source>
        <dbReference type="SAM" id="Phobius"/>
    </source>
</evidence>
<dbReference type="PANTHER" id="PTHR24223">
    <property type="entry name" value="ATP-BINDING CASSETTE SUB-FAMILY C"/>
    <property type="match status" value="1"/>
</dbReference>
<dbReference type="Proteomes" id="UP000001514">
    <property type="component" value="Unassembled WGS sequence"/>
</dbReference>